<comment type="caution">
    <text evidence="2">The sequence shown here is derived from an EMBL/GenBank/DDBJ whole genome shotgun (WGS) entry which is preliminary data.</text>
</comment>
<dbReference type="EMBL" id="VDMD01000105">
    <property type="protein sequence ID" value="TRM55654.1"/>
    <property type="molecule type" value="Genomic_DNA"/>
</dbReference>
<reference evidence="2 3" key="1">
    <citation type="journal article" date="2019" name="New Phytol.">
        <title>Comparative genomics reveals unique wood-decay strategies and fruiting body development in the Schizophyllaceae.</title>
        <authorList>
            <person name="Almasi E."/>
            <person name="Sahu N."/>
            <person name="Krizsan K."/>
            <person name="Balint B."/>
            <person name="Kovacs G.M."/>
            <person name="Kiss B."/>
            <person name="Cseklye J."/>
            <person name="Drula E."/>
            <person name="Henrissat B."/>
            <person name="Nagy I."/>
            <person name="Chovatia M."/>
            <person name="Adam C."/>
            <person name="LaButti K."/>
            <person name="Lipzen A."/>
            <person name="Riley R."/>
            <person name="Grigoriev I.V."/>
            <person name="Nagy L.G."/>
        </authorList>
    </citation>
    <scope>NUCLEOTIDE SEQUENCE [LARGE SCALE GENOMIC DNA]</scope>
    <source>
        <strain evidence="2 3">NL-1724</strain>
    </source>
</reference>
<evidence type="ECO:0000313" key="2">
    <source>
        <dbReference type="EMBL" id="TRM55654.1"/>
    </source>
</evidence>
<evidence type="ECO:0000313" key="3">
    <source>
        <dbReference type="Proteomes" id="UP000320762"/>
    </source>
</evidence>
<evidence type="ECO:0000256" key="1">
    <source>
        <dbReference type="SAM" id="MobiDB-lite"/>
    </source>
</evidence>
<feature type="region of interest" description="Disordered" evidence="1">
    <location>
        <begin position="80"/>
        <end position="106"/>
    </location>
</feature>
<proteinExistence type="predicted"/>
<protein>
    <submittedName>
        <fullName evidence="2">Uncharacterized protein</fullName>
    </submittedName>
</protein>
<dbReference type="AlphaFoldDB" id="A0A550BSZ4"/>
<keyword evidence="3" id="KW-1185">Reference proteome</keyword>
<sequence>MHPAYPSGWQRPTPPSNILPVRLATSYPSVQHPTRPAGNILPVRLATSYPSGWQHPTPPANILPLRPTSLPFVRPARQAALNPPANARASRTPRPPNGTEPSRQAALNPVHRLSSLSTLHAHRLHIDFARPHRLPIHIQPAYSCSAAPHLHPLRTCPSAPHLPVRLFSVLASERCSRSRETRRARVPPRQACSCPPTPGVLVSPHARHARVPPRQAHPTLVDKACGTTLPTRRPCLRGGARSVDAALLPLS</sequence>
<gene>
    <name evidence="2" type="ORF">BD626DRAFT_39331</name>
</gene>
<dbReference type="Proteomes" id="UP000320762">
    <property type="component" value="Unassembled WGS sequence"/>
</dbReference>
<name>A0A550BSZ4_9AGAR</name>
<organism evidence="2 3">
    <name type="scientific">Schizophyllum amplum</name>
    <dbReference type="NCBI Taxonomy" id="97359"/>
    <lineage>
        <taxon>Eukaryota</taxon>
        <taxon>Fungi</taxon>
        <taxon>Dikarya</taxon>
        <taxon>Basidiomycota</taxon>
        <taxon>Agaricomycotina</taxon>
        <taxon>Agaricomycetes</taxon>
        <taxon>Agaricomycetidae</taxon>
        <taxon>Agaricales</taxon>
        <taxon>Schizophyllaceae</taxon>
        <taxon>Schizophyllum</taxon>
    </lineage>
</organism>
<accession>A0A550BSZ4</accession>